<name>A0A383F6S3_9ZZZZ</name>
<evidence type="ECO:0000313" key="1">
    <source>
        <dbReference type="EMBL" id="SVE64669.1"/>
    </source>
</evidence>
<dbReference type="PANTHER" id="PTHR36452">
    <property type="entry name" value="CHROMOSOME 12, WHOLE GENOME SHOTGUN SEQUENCE"/>
    <property type="match status" value="1"/>
</dbReference>
<dbReference type="NCBIfam" id="TIGR02453">
    <property type="entry name" value="TIGR02453 family protein"/>
    <property type="match status" value="1"/>
</dbReference>
<dbReference type="EMBL" id="UINC01231924">
    <property type="protein sequence ID" value="SVE64669.1"/>
    <property type="molecule type" value="Genomic_DNA"/>
</dbReference>
<protein>
    <recommendedName>
        <fullName evidence="2">TIGR02453 family protein</fullName>
    </recommendedName>
</protein>
<dbReference type="AlphaFoldDB" id="A0A383F6S3"/>
<evidence type="ECO:0008006" key="2">
    <source>
        <dbReference type="Google" id="ProtNLM"/>
    </source>
</evidence>
<feature type="non-terminal residue" evidence="1">
    <location>
        <position position="169"/>
    </location>
</feature>
<dbReference type="PANTHER" id="PTHR36452:SF1">
    <property type="entry name" value="DUF2461 DOMAIN-CONTAINING PROTEIN"/>
    <property type="match status" value="1"/>
</dbReference>
<dbReference type="Pfam" id="PF09365">
    <property type="entry name" value="DUF2461"/>
    <property type="match status" value="1"/>
</dbReference>
<sequence>MTATRHFTPATFAFMRELAANNNREWFNANKTRYEDVLRGSALEFIRDFEPLLWDISPYFRADDRKIGGSLFRIYRDVRFSKDKSPYKTYTGVQFRHAYGKDAHAPGFYLHLQPRASFIGLGIWHPDSLTLAKIRSAIDDDPDGWRQALVFGNGFALSGDTLKRPPRGF</sequence>
<gene>
    <name evidence="1" type="ORF">METZ01_LOCUS517523</name>
</gene>
<reference evidence="1" key="1">
    <citation type="submission" date="2018-05" db="EMBL/GenBank/DDBJ databases">
        <authorList>
            <person name="Lanie J.A."/>
            <person name="Ng W.-L."/>
            <person name="Kazmierczak K.M."/>
            <person name="Andrzejewski T.M."/>
            <person name="Davidsen T.M."/>
            <person name="Wayne K.J."/>
            <person name="Tettelin H."/>
            <person name="Glass J.I."/>
            <person name="Rusch D."/>
            <person name="Podicherti R."/>
            <person name="Tsui H.-C.T."/>
            <person name="Winkler M.E."/>
        </authorList>
    </citation>
    <scope>NUCLEOTIDE SEQUENCE</scope>
</reference>
<accession>A0A383F6S3</accession>
<proteinExistence type="predicted"/>
<organism evidence="1">
    <name type="scientific">marine metagenome</name>
    <dbReference type="NCBI Taxonomy" id="408172"/>
    <lineage>
        <taxon>unclassified sequences</taxon>
        <taxon>metagenomes</taxon>
        <taxon>ecological metagenomes</taxon>
    </lineage>
</organism>
<dbReference type="InterPro" id="IPR012808">
    <property type="entry name" value="CHP02453"/>
</dbReference>